<evidence type="ECO:0000259" key="3">
    <source>
        <dbReference type="Pfam" id="PF00144"/>
    </source>
</evidence>
<keyword evidence="2" id="KW-0732">Signal</keyword>
<dbReference type="InterPro" id="IPR050491">
    <property type="entry name" value="AmpC-like"/>
</dbReference>
<dbReference type="AlphaFoldDB" id="A0A9X8QY04"/>
<keyword evidence="4" id="KW-0121">Carboxypeptidase</keyword>
<comment type="caution">
    <text evidence="4">The sequence shown here is derived from an EMBL/GenBank/DDBJ whole genome shotgun (WGS) entry which is preliminary data.</text>
</comment>
<keyword evidence="4" id="KW-0645">Protease</keyword>
<sequence>MRVRPRPPHLRLRLTLTAATAALSLLALPTAASAASASAAASPLRPQAAYAGTPATATTALTSASASASAHLTRPAHPFTLDHQALERSLQAFHDAGMYGAYSAVRDGSDSWQGAAGVADIDTGRPVTPQMQHRIGSITKTFTAIAVLREVGKGHIDLDAPIDRYLPDLITGERGRAVTVRMLLNHTSGIADYSAPIFATLDSLEGNRFHQFAPEELARLGIEAPPFGKPGQAHHYSNTNYIIAGLLLQKVTGQSPETYITAHVIRKAGLRHTYFPHSPSLPGPHAKMYEAANGDFDPPREFSVYNMSWAGTAGALVSTMPDLNRFYRALLGGELLPPAQLRQMKTTVPIPGSTTRYGLGLFQTTSPCGEFWGHSGLVVGAMTWSWSSPDGRRQISLGFNLTRYQKLDSNNRPLPNPIDAAMDAHVAQAICSTTASHTTERPLAPTRTAPLASAPGQQSR</sequence>
<dbReference type="EMBL" id="FRBK01000016">
    <property type="protein sequence ID" value="SHM94809.1"/>
    <property type="molecule type" value="Genomic_DNA"/>
</dbReference>
<dbReference type="InterPro" id="IPR012338">
    <property type="entry name" value="Beta-lactam/transpept-like"/>
</dbReference>
<gene>
    <name evidence="4" type="ORF">SAMN05216268_116213</name>
</gene>
<dbReference type="SUPFAM" id="SSF56601">
    <property type="entry name" value="beta-lactamase/transpeptidase-like"/>
    <property type="match status" value="1"/>
</dbReference>
<dbReference type="Pfam" id="PF00144">
    <property type="entry name" value="Beta-lactamase"/>
    <property type="match status" value="1"/>
</dbReference>
<feature type="domain" description="Beta-lactamase-related" evidence="3">
    <location>
        <begin position="92"/>
        <end position="400"/>
    </location>
</feature>
<feature type="region of interest" description="Disordered" evidence="1">
    <location>
        <begin position="435"/>
        <end position="460"/>
    </location>
</feature>
<evidence type="ECO:0000313" key="5">
    <source>
        <dbReference type="Proteomes" id="UP000184388"/>
    </source>
</evidence>
<reference evidence="5" key="1">
    <citation type="submission" date="2016-11" db="EMBL/GenBank/DDBJ databases">
        <authorList>
            <person name="Jaros S."/>
            <person name="Januszkiewicz K."/>
            <person name="Wedrychowicz H."/>
        </authorList>
    </citation>
    <scope>NUCLEOTIDE SEQUENCE [LARGE SCALE GENOMIC DNA]</scope>
    <source>
        <strain evidence="5">CGMCC 4.3555</strain>
    </source>
</reference>
<accession>A0A9X8QY04</accession>
<feature type="chain" id="PRO_5040790457" evidence="2">
    <location>
        <begin position="35"/>
        <end position="460"/>
    </location>
</feature>
<keyword evidence="4" id="KW-0378">Hydrolase</keyword>
<evidence type="ECO:0000256" key="1">
    <source>
        <dbReference type="SAM" id="MobiDB-lite"/>
    </source>
</evidence>
<dbReference type="GO" id="GO:0004180">
    <property type="term" value="F:carboxypeptidase activity"/>
    <property type="evidence" value="ECO:0007669"/>
    <property type="project" value="UniProtKB-KW"/>
</dbReference>
<dbReference type="InterPro" id="IPR001466">
    <property type="entry name" value="Beta-lactam-related"/>
</dbReference>
<proteinExistence type="predicted"/>
<organism evidence="4 5">
    <name type="scientific">Streptomyces yunnanensis</name>
    <dbReference type="NCBI Taxonomy" id="156453"/>
    <lineage>
        <taxon>Bacteria</taxon>
        <taxon>Bacillati</taxon>
        <taxon>Actinomycetota</taxon>
        <taxon>Actinomycetes</taxon>
        <taxon>Kitasatosporales</taxon>
        <taxon>Streptomycetaceae</taxon>
        <taxon>Streptomyces</taxon>
    </lineage>
</organism>
<name>A0A9X8QY04_9ACTN</name>
<evidence type="ECO:0000256" key="2">
    <source>
        <dbReference type="SAM" id="SignalP"/>
    </source>
</evidence>
<dbReference type="PANTHER" id="PTHR46825:SF7">
    <property type="entry name" value="D-ALANYL-D-ALANINE CARBOXYPEPTIDASE"/>
    <property type="match status" value="1"/>
</dbReference>
<feature type="signal peptide" evidence="2">
    <location>
        <begin position="1"/>
        <end position="34"/>
    </location>
</feature>
<dbReference type="PANTHER" id="PTHR46825">
    <property type="entry name" value="D-ALANYL-D-ALANINE-CARBOXYPEPTIDASE/ENDOPEPTIDASE AMPH"/>
    <property type="match status" value="1"/>
</dbReference>
<dbReference type="Proteomes" id="UP000184388">
    <property type="component" value="Unassembled WGS sequence"/>
</dbReference>
<dbReference type="Gene3D" id="3.40.710.10">
    <property type="entry name" value="DD-peptidase/beta-lactamase superfamily"/>
    <property type="match status" value="1"/>
</dbReference>
<protein>
    <submittedName>
        <fullName evidence="4">D-alanyl-D-alanine carboxypeptidase</fullName>
    </submittedName>
</protein>
<dbReference type="RefSeq" id="WP_073447588.1">
    <property type="nucleotide sequence ID" value="NZ_FRBK01000016.1"/>
</dbReference>
<evidence type="ECO:0000313" key="4">
    <source>
        <dbReference type="EMBL" id="SHM94809.1"/>
    </source>
</evidence>